<dbReference type="EMBL" id="JAHESF010000002">
    <property type="protein sequence ID" value="MBT1695645.1"/>
    <property type="molecule type" value="Genomic_DNA"/>
</dbReference>
<dbReference type="Proteomes" id="UP001319200">
    <property type="component" value="Unassembled WGS sequence"/>
</dbReference>
<evidence type="ECO:0000313" key="2">
    <source>
        <dbReference type="Proteomes" id="UP001319200"/>
    </source>
</evidence>
<protein>
    <submittedName>
        <fullName evidence="1">DUF4302 domain-containing protein</fullName>
    </submittedName>
</protein>
<keyword evidence="2" id="KW-1185">Reference proteome</keyword>
<dbReference type="Pfam" id="PF14135">
    <property type="entry name" value="DUF4302"/>
    <property type="match status" value="1"/>
</dbReference>
<dbReference type="AlphaFoldDB" id="A0AAP2DFZ6"/>
<gene>
    <name evidence="1" type="ORF">KK083_02075</name>
</gene>
<reference evidence="1 2" key="1">
    <citation type="submission" date="2021-05" db="EMBL/GenBank/DDBJ databases">
        <title>A Polyphasic approach of four new species of the genus Ohtaekwangia: Ohtaekwangia histidinii sp. nov., Ohtaekwangia cretensis sp. nov., Ohtaekwangia indiensis sp. nov., Ohtaekwangia reichenbachii sp. nov. from diverse environment.</title>
        <authorList>
            <person name="Octaviana S."/>
        </authorList>
    </citation>
    <scope>NUCLEOTIDE SEQUENCE [LARGE SCALE GENOMIC DNA]</scope>
    <source>
        <strain evidence="1 2">PWU4</strain>
    </source>
</reference>
<proteinExistence type="predicted"/>
<name>A0AAP2DFZ6_9BACT</name>
<sequence>MIRKIDSIKKPGKVNPFTIGSLAFLLLLMLWLVVSSCSQEEDAVIPVQRSYADPGEALVAFRQMLQSSDNGWKAVLIPQPGKMYSLFFTLEAADKISLYADTDTIAARKPTITPYAVQLTQSVNPTLIFGEGSNLDRVPHPNNAGVDKAYSFKYTKGDTLYLMGNQYGDVLKLVKATKNDHDSYLASGLKATMEAVAAYLSTVRFLYIAPAPGKVIQFAANPISKGIYVTYLDNGAKFFGSDYAYSLKGIELKNAMTLPGYQASEIFWDGTSKKLYTLYNGARVDLQASPIPVIPMHYLLGSEYPAGTAVLSPNAGNLPGWSAKFYNLWLIDDNGLSAKDIYLYYIALDLHLKTNTMDLRVFYYSDDKLVRAVFPYTFTKTAEGIFSFTPQAIDSSPEGENATFIKNYLPHILSVINVNRFRIEYYDAYEELGGVIPKYISVDDADLYFTGLFYQ</sequence>
<accession>A0AAP2DFZ6</accession>
<evidence type="ECO:0000313" key="1">
    <source>
        <dbReference type="EMBL" id="MBT1695645.1"/>
    </source>
</evidence>
<dbReference type="InterPro" id="IPR025396">
    <property type="entry name" value="DUF4302"/>
</dbReference>
<organism evidence="1 2">
    <name type="scientific">Chryseosolibacter histidini</name>
    <dbReference type="NCBI Taxonomy" id="2782349"/>
    <lineage>
        <taxon>Bacteria</taxon>
        <taxon>Pseudomonadati</taxon>
        <taxon>Bacteroidota</taxon>
        <taxon>Cytophagia</taxon>
        <taxon>Cytophagales</taxon>
        <taxon>Chryseotaleaceae</taxon>
        <taxon>Chryseosolibacter</taxon>
    </lineage>
</organism>
<comment type="caution">
    <text evidence="1">The sequence shown here is derived from an EMBL/GenBank/DDBJ whole genome shotgun (WGS) entry which is preliminary data.</text>
</comment>
<dbReference type="RefSeq" id="WP_254160190.1">
    <property type="nucleotide sequence ID" value="NZ_JAHESF010000002.1"/>
</dbReference>